<organism evidence="1 2">
    <name type="scientific">Enterococcus cecorum</name>
    <dbReference type="NCBI Taxonomy" id="44008"/>
    <lineage>
        <taxon>Bacteria</taxon>
        <taxon>Bacillati</taxon>
        <taxon>Bacillota</taxon>
        <taxon>Bacilli</taxon>
        <taxon>Lactobacillales</taxon>
        <taxon>Enterococcaceae</taxon>
        <taxon>Enterococcus</taxon>
    </lineage>
</organism>
<name>A0A7X9RL18_9ENTE</name>
<dbReference type="RefSeq" id="WP_168930126.1">
    <property type="nucleotide sequence ID" value="NZ_CP144502.1"/>
</dbReference>
<dbReference type="EMBL" id="JABAFV010000001">
    <property type="protein sequence ID" value="NME48944.1"/>
    <property type="molecule type" value="Genomic_DNA"/>
</dbReference>
<evidence type="ECO:0000313" key="1">
    <source>
        <dbReference type="EMBL" id="NME48944.1"/>
    </source>
</evidence>
<evidence type="ECO:0000313" key="2">
    <source>
        <dbReference type="Proteomes" id="UP000588071"/>
    </source>
</evidence>
<sequence>MKKFSIYMDEHLVFFLDEKLAEINKDRTEEEGKMTRSQLINGMIKKSIVENYFGDEHDKYRMALAHNDEVLNRLVEHINDQTNAIFQIIHLMNGTEILEEDSNGNEQ</sequence>
<comment type="caution">
    <text evidence="1">The sequence shown here is derived from an EMBL/GenBank/DDBJ whole genome shotgun (WGS) entry which is preliminary data.</text>
</comment>
<accession>A0A7X9RL18</accession>
<dbReference type="AlphaFoldDB" id="A0A7X9RL18"/>
<gene>
    <name evidence="1" type="ORF">HF857_01500</name>
</gene>
<reference evidence="1 2" key="1">
    <citation type="submission" date="2020-04" db="EMBL/GenBank/DDBJ databases">
        <authorList>
            <person name="Hitch T.C.A."/>
            <person name="Wylensek D."/>
            <person name="Clavel T."/>
        </authorList>
    </citation>
    <scope>NUCLEOTIDE SEQUENCE [LARGE SCALE GENOMIC DNA]</scope>
    <source>
        <strain evidence="1 2">WCA-380-WT-3C</strain>
    </source>
</reference>
<protein>
    <submittedName>
        <fullName evidence="1">Uncharacterized protein</fullName>
    </submittedName>
</protein>
<dbReference type="Proteomes" id="UP000588071">
    <property type="component" value="Unassembled WGS sequence"/>
</dbReference>
<proteinExistence type="predicted"/>